<dbReference type="Proteomes" id="UP001589769">
    <property type="component" value="Unassembled WGS sequence"/>
</dbReference>
<comment type="caution">
    <text evidence="1">The sequence shown here is derived from an EMBL/GenBank/DDBJ whole genome shotgun (WGS) entry which is preliminary data.</text>
</comment>
<evidence type="ECO:0000313" key="2">
    <source>
        <dbReference type="Proteomes" id="UP001589769"/>
    </source>
</evidence>
<protein>
    <submittedName>
        <fullName evidence="1">Uncharacterized protein</fullName>
    </submittedName>
</protein>
<evidence type="ECO:0000313" key="1">
    <source>
        <dbReference type="EMBL" id="MFC0323680.1"/>
    </source>
</evidence>
<keyword evidence="2" id="KW-1185">Reference proteome</keyword>
<dbReference type="RefSeq" id="WP_302500390.1">
    <property type="nucleotide sequence ID" value="NZ_JBHLWA010000040.1"/>
</dbReference>
<reference evidence="1 2" key="1">
    <citation type="submission" date="2024-09" db="EMBL/GenBank/DDBJ databases">
        <authorList>
            <person name="Sun Q."/>
            <person name="Mori K."/>
        </authorList>
    </citation>
    <scope>NUCLEOTIDE SEQUENCE [LARGE SCALE GENOMIC DNA]</scope>
    <source>
        <strain evidence="1 2">CCM 7538</strain>
    </source>
</reference>
<proteinExistence type="predicted"/>
<name>A0ABV6HZX3_9PAST</name>
<organism evidence="1 2">
    <name type="scientific">Gallibacterium melopsittaci</name>
    <dbReference type="NCBI Taxonomy" id="516063"/>
    <lineage>
        <taxon>Bacteria</taxon>
        <taxon>Pseudomonadati</taxon>
        <taxon>Pseudomonadota</taxon>
        <taxon>Gammaproteobacteria</taxon>
        <taxon>Pasteurellales</taxon>
        <taxon>Pasteurellaceae</taxon>
        <taxon>Gallibacterium</taxon>
    </lineage>
</organism>
<gene>
    <name evidence="1" type="ORF">ACFFHT_08975</name>
</gene>
<accession>A0ABV6HZX3</accession>
<dbReference type="EMBL" id="JBHLWA010000040">
    <property type="protein sequence ID" value="MFC0323680.1"/>
    <property type="molecule type" value="Genomic_DNA"/>
</dbReference>
<sequence>MPINIDLSIERNTKRYKEKQAQEHTIPRITSRADIEKMALSYHSTLSEIRKMGIKIIDAEQINWEQSLIR</sequence>